<dbReference type="Proteomes" id="UP000299102">
    <property type="component" value="Unassembled WGS sequence"/>
</dbReference>
<comment type="caution">
    <text evidence="2">The sequence shown here is derived from an EMBL/GenBank/DDBJ whole genome shotgun (WGS) entry which is preliminary data.</text>
</comment>
<evidence type="ECO:0000313" key="2">
    <source>
        <dbReference type="EMBL" id="GBP46597.1"/>
    </source>
</evidence>
<evidence type="ECO:0000313" key="3">
    <source>
        <dbReference type="Proteomes" id="UP000299102"/>
    </source>
</evidence>
<dbReference type="InterPro" id="IPR021109">
    <property type="entry name" value="Peptidase_aspartic_dom_sf"/>
</dbReference>
<proteinExistence type="predicted"/>
<keyword evidence="3" id="KW-1185">Reference proteome</keyword>
<accession>A0A4C1W8Z4</accession>
<dbReference type="AlphaFoldDB" id="A0A4C1W8Z4"/>
<protein>
    <submittedName>
        <fullName evidence="2">Uncharacterized protein</fullName>
    </submittedName>
</protein>
<sequence length="255" mass="28864">MEWRTKENSPIHPASDKNIDVRPPEPAKTEARPYWGKCEGAVAVNRLQGGQPLSNEATHHPNTSSTCVKVVVKEDNVHVLIDSEADVYFILGTDFIRQNAVVLDYKENKIVFSKKGLHASPVSHMSARTEQKLSSAVIYFEDWVDKNEKYVSVCNLALISMPEKQCKLDANGEALGASLMQEEKEMKEMHPKSTWKTLIEKQRGGEFSRHTVETLIRNGVAQPEKRTVGTIEDLAMLAEIHRVHEERFTRIQCKI</sequence>
<dbReference type="Gene3D" id="2.40.70.10">
    <property type="entry name" value="Acid Proteases"/>
    <property type="match status" value="1"/>
</dbReference>
<dbReference type="EMBL" id="BGZK01000487">
    <property type="protein sequence ID" value="GBP46597.1"/>
    <property type="molecule type" value="Genomic_DNA"/>
</dbReference>
<evidence type="ECO:0000256" key="1">
    <source>
        <dbReference type="SAM" id="MobiDB-lite"/>
    </source>
</evidence>
<name>A0A4C1W8Z4_EUMVA</name>
<organism evidence="2 3">
    <name type="scientific">Eumeta variegata</name>
    <name type="common">Bagworm moth</name>
    <name type="synonym">Eumeta japonica</name>
    <dbReference type="NCBI Taxonomy" id="151549"/>
    <lineage>
        <taxon>Eukaryota</taxon>
        <taxon>Metazoa</taxon>
        <taxon>Ecdysozoa</taxon>
        <taxon>Arthropoda</taxon>
        <taxon>Hexapoda</taxon>
        <taxon>Insecta</taxon>
        <taxon>Pterygota</taxon>
        <taxon>Neoptera</taxon>
        <taxon>Endopterygota</taxon>
        <taxon>Lepidoptera</taxon>
        <taxon>Glossata</taxon>
        <taxon>Ditrysia</taxon>
        <taxon>Tineoidea</taxon>
        <taxon>Psychidae</taxon>
        <taxon>Oiketicinae</taxon>
        <taxon>Eumeta</taxon>
    </lineage>
</organism>
<gene>
    <name evidence="2" type="ORF">EVAR_95059_1</name>
</gene>
<dbReference type="OrthoDB" id="7515391at2759"/>
<feature type="region of interest" description="Disordered" evidence="1">
    <location>
        <begin position="1"/>
        <end position="31"/>
    </location>
</feature>
<reference evidence="2 3" key="1">
    <citation type="journal article" date="2019" name="Commun. Biol.">
        <title>The bagworm genome reveals a unique fibroin gene that provides high tensile strength.</title>
        <authorList>
            <person name="Kono N."/>
            <person name="Nakamura H."/>
            <person name="Ohtoshi R."/>
            <person name="Tomita M."/>
            <person name="Numata K."/>
            <person name="Arakawa K."/>
        </authorList>
    </citation>
    <scope>NUCLEOTIDE SEQUENCE [LARGE SCALE GENOMIC DNA]</scope>
</reference>